<feature type="transmembrane region" description="Helical" evidence="10">
    <location>
        <begin position="126"/>
        <end position="151"/>
    </location>
</feature>
<dbReference type="PANTHER" id="PTHR30065">
    <property type="entry name" value="FLAGELLAR BIOSYNTHETIC PROTEIN FLIR"/>
    <property type="match status" value="1"/>
</dbReference>
<feature type="transmembrane region" description="Helical" evidence="10">
    <location>
        <begin position="172"/>
        <end position="201"/>
    </location>
</feature>
<dbReference type="AlphaFoldDB" id="A0A4Q7N9X8"/>
<keyword evidence="7 10" id="KW-0472">Membrane</keyword>
<keyword evidence="11" id="KW-0966">Cell projection</keyword>
<dbReference type="GO" id="GO:0009425">
    <property type="term" value="C:bacterial-type flagellum basal body"/>
    <property type="evidence" value="ECO:0007669"/>
    <property type="project" value="UniProtKB-SubCell"/>
</dbReference>
<evidence type="ECO:0000256" key="2">
    <source>
        <dbReference type="ARBA" id="ARBA00009772"/>
    </source>
</evidence>
<evidence type="ECO:0000256" key="4">
    <source>
        <dbReference type="ARBA" id="ARBA00022475"/>
    </source>
</evidence>
<comment type="caution">
    <text evidence="11">The sequence shown here is derived from an EMBL/GenBank/DDBJ whole genome shotgun (WGS) entry which is preliminary data.</text>
</comment>
<accession>A0A4Q7N9X8</accession>
<dbReference type="EMBL" id="SGXC01000003">
    <property type="protein sequence ID" value="RZS78691.1"/>
    <property type="molecule type" value="Genomic_DNA"/>
</dbReference>
<organism evidence="11 12">
    <name type="scientific">Pigmentiphaga kullae</name>
    <dbReference type="NCBI Taxonomy" id="151784"/>
    <lineage>
        <taxon>Bacteria</taxon>
        <taxon>Pseudomonadati</taxon>
        <taxon>Pseudomonadota</taxon>
        <taxon>Betaproteobacteria</taxon>
        <taxon>Burkholderiales</taxon>
        <taxon>Alcaligenaceae</taxon>
        <taxon>Pigmentiphaga</taxon>
    </lineage>
</organism>
<feature type="transmembrane region" description="Helical" evidence="10">
    <location>
        <begin position="12"/>
        <end position="33"/>
    </location>
</feature>
<dbReference type="Proteomes" id="UP000292445">
    <property type="component" value="Unassembled WGS sequence"/>
</dbReference>
<keyword evidence="11" id="KW-0969">Cilium</keyword>
<sequence length="257" mass="27008">MLSFTDADIHAAIAALLWPFVRTLALVQTAPIFGHRAVPQRVKVGLALLISVLVAPAVPAAPVDAFSGTGLLLLLQQIIVGAAMGFGLRAVFAAFELAGDLVGLQMGLGFASFLDPQRGAPSPLLANFLMLSAMLAFLATDGHLTLLLTLGDSFRIIPVTPHPLDNLDWMRLANLGTIVFAGGLQIALPVLAAVLSINIALGFVSRSAPQLNIFNLGFAVTLLAGLLLLWLTFSVLAGPMERIVGIAVPYFKTAVIR</sequence>
<dbReference type="GO" id="GO:0006605">
    <property type="term" value="P:protein targeting"/>
    <property type="evidence" value="ECO:0007669"/>
    <property type="project" value="UniProtKB-UniRule"/>
</dbReference>
<dbReference type="GO" id="GO:0005886">
    <property type="term" value="C:plasma membrane"/>
    <property type="evidence" value="ECO:0007669"/>
    <property type="project" value="UniProtKB-SubCell"/>
</dbReference>
<dbReference type="InterPro" id="IPR006303">
    <property type="entry name" value="FliR"/>
</dbReference>
<dbReference type="InterPro" id="IPR002010">
    <property type="entry name" value="T3SS_IM_R"/>
</dbReference>
<protein>
    <recommendedName>
        <fullName evidence="3 9">Flagellar biosynthetic protein FliR</fullName>
    </recommendedName>
</protein>
<dbReference type="RefSeq" id="WP_130361598.1">
    <property type="nucleotide sequence ID" value="NZ_SGXC01000003.1"/>
</dbReference>
<evidence type="ECO:0000256" key="7">
    <source>
        <dbReference type="ARBA" id="ARBA00023136"/>
    </source>
</evidence>
<evidence type="ECO:0000256" key="3">
    <source>
        <dbReference type="ARBA" id="ARBA00021717"/>
    </source>
</evidence>
<keyword evidence="4 10" id="KW-1003">Cell membrane</keyword>
<keyword evidence="12" id="KW-1185">Reference proteome</keyword>
<keyword evidence="11" id="KW-0282">Flagellum</keyword>
<name>A0A4Q7N9X8_9BURK</name>
<gene>
    <name evidence="11" type="ORF">EV675_5348</name>
</gene>
<comment type="function">
    <text evidence="1 10">Role in flagellar biosynthesis.</text>
</comment>
<dbReference type="GO" id="GO:0044780">
    <property type="term" value="P:bacterial-type flagellum assembly"/>
    <property type="evidence" value="ECO:0007669"/>
    <property type="project" value="UniProtKB-UniRule"/>
</dbReference>
<keyword evidence="6 10" id="KW-1133">Transmembrane helix</keyword>
<dbReference type="OrthoDB" id="9797790at2"/>
<feature type="transmembrane region" description="Helical" evidence="10">
    <location>
        <begin position="45"/>
        <end position="63"/>
    </location>
</feature>
<dbReference type="PANTHER" id="PTHR30065:SF8">
    <property type="entry name" value="FLAGELLAR BIOSYNTHETIC PROTEIN FLIR"/>
    <property type="match status" value="1"/>
</dbReference>
<comment type="subcellular location">
    <subcellularLocation>
        <location evidence="10">Cell membrane</location>
        <topology evidence="10">Multi-pass membrane protein</topology>
    </subcellularLocation>
    <subcellularLocation>
        <location evidence="10">Bacterial flagellum basal body</location>
    </subcellularLocation>
</comment>
<feature type="transmembrane region" description="Helical" evidence="10">
    <location>
        <begin position="69"/>
        <end position="88"/>
    </location>
</feature>
<comment type="similarity">
    <text evidence="2 10">Belongs to the FliR/MopE/SpaR family.</text>
</comment>
<evidence type="ECO:0000256" key="6">
    <source>
        <dbReference type="ARBA" id="ARBA00022989"/>
    </source>
</evidence>
<evidence type="ECO:0000256" key="10">
    <source>
        <dbReference type="RuleBase" id="RU362071"/>
    </source>
</evidence>
<proteinExistence type="inferred from homology"/>
<evidence type="ECO:0000256" key="9">
    <source>
        <dbReference type="NCBIfam" id="TIGR01400"/>
    </source>
</evidence>
<reference evidence="11 12" key="1">
    <citation type="submission" date="2019-02" db="EMBL/GenBank/DDBJ databases">
        <title>Genomic Encyclopedia of Type Strains, Phase IV (KMG-IV): sequencing the most valuable type-strain genomes for metagenomic binning, comparative biology and taxonomic classification.</title>
        <authorList>
            <person name="Goeker M."/>
        </authorList>
    </citation>
    <scope>NUCLEOTIDE SEQUENCE [LARGE SCALE GENOMIC DNA]</scope>
    <source>
        <strain evidence="11 12">K24</strain>
    </source>
</reference>
<evidence type="ECO:0000313" key="11">
    <source>
        <dbReference type="EMBL" id="RZS78691.1"/>
    </source>
</evidence>
<evidence type="ECO:0000256" key="8">
    <source>
        <dbReference type="ARBA" id="ARBA00023143"/>
    </source>
</evidence>
<dbReference type="NCBIfam" id="TIGR01400">
    <property type="entry name" value="fliR"/>
    <property type="match status" value="1"/>
</dbReference>
<evidence type="ECO:0000256" key="1">
    <source>
        <dbReference type="ARBA" id="ARBA00002578"/>
    </source>
</evidence>
<keyword evidence="5 10" id="KW-0812">Transmembrane</keyword>
<evidence type="ECO:0000313" key="12">
    <source>
        <dbReference type="Proteomes" id="UP000292445"/>
    </source>
</evidence>
<evidence type="ECO:0000256" key="5">
    <source>
        <dbReference type="ARBA" id="ARBA00022692"/>
    </source>
</evidence>
<feature type="transmembrane region" description="Helical" evidence="10">
    <location>
        <begin position="95"/>
        <end position="114"/>
    </location>
</feature>
<dbReference type="Pfam" id="PF01311">
    <property type="entry name" value="Bac_export_1"/>
    <property type="match status" value="1"/>
</dbReference>
<dbReference type="PRINTS" id="PR00953">
    <property type="entry name" value="TYPE3IMRPROT"/>
</dbReference>
<keyword evidence="8 10" id="KW-0975">Bacterial flagellum</keyword>
<feature type="transmembrane region" description="Helical" evidence="10">
    <location>
        <begin position="213"/>
        <end position="233"/>
    </location>
</feature>